<feature type="compositionally biased region" description="Polar residues" evidence="5">
    <location>
        <begin position="107"/>
        <end position="118"/>
    </location>
</feature>
<dbReference type="EMBL" id="BLKI01000034">
    <property type="protein sequence ID" value="GFF81570.1"/>
    <property type="molecule type" value="Genomic_DNA"/>
</dbReference>
<reference evidence="7 8" key="1">
    <citation type="submission" date="2020-01" db="EMBL/GenBank/DDBJ databases">
        <title>Draft genome sequence of Aspergillus lentulus IFM 60648.</title>
        <authorList>
            <person name="Takahashi H."/>
            <person name="Yaguchi T."/>
        </authorList>
    </citation>
    <scope>NUCLEOTIDE SEQUENCE [LARGE SCALE GENOMIC DNA]</scope>
    <source>
        <strain evidence="7 8">IFM 60648</strain>
    </source>
</reference>
<feature type="region of interest" description="Disordered" evidence="5">
    <location>
        <begin position="466"/>
        <end position="523"/>
    </location>
</feature>
<evidence type="ECO:0000313" key="8">
    <source>
        <dbReference type="Proteomes" id="UP000465220"/>
    </source>
</evidence>
<name>A0ABQ1AGQ6_ASPLE</name>
<organism evidence="7 8">
    <name type="scientific">Aspergillus lentulus</name>
    <dbReference type="NCBI Taxonomy" id="293939"/>
    <lineage>
        <taxon>Eukaryota</taxon>
        <taxon>Fungi</taxon>
        <taxon>Dikarya</taxon>
        <taxon>Ascomycota</taxon>
        <taxon>Pezizomycotina</taxon>
        <taxon>Eurotiomycetes</taxon>
        <taxon>Eurotiomycetidae</taxon>
        <taxon>Eurotiales</taxon>
        <taxon>Aspergillaceae</taxon>
        <taxon>Aspergillus</taxon>
        <taxon>Aspergillus subgen. Fumigati</taxon>
    </lineage>
</organism>
<dbReference type="Proteomes" id="UP000465220">
    <property type="component" value="Unassembled WGS sequence"/>
</dbReference>
<proteinExistence type="predicted"/>
<keyword evidence="8" id="KW-1185">Reference proteome</keyword>
<dbReference type="PANTHER" id="PTHR38111">
    <property type="entry name" value="ZN(2)-C6 FUNGAL-TYPE DOMAIN-CONTAINING PROTEIN-RELATED"/>
    <property type="match status" value="1"/>
</dbReference>
<feature type="compositionally biased region" description="Polar residues" evidence="5">
    <location>
        <begin position="510"/>
        <end position="522"/>
    </location>
</feature>
<feature type="chain" id="PRO_5046848960" evidence="6">
    <location>
        <begin position="21"/>
        <end position="541"/>
    </location>
</feature>
<keyword evidence="6" id="KW-0732">Signal</keyword>
<dbReference type="SUPFAM" id="SSF57701">
    <property type="entry name" value="Zn2/Cys6 DNA-binding domain"/>
    <property type="match status" value="1"/>
</dbReference>
<feature type="region of interest" description="Disordered" evidence="5">
    <location>
        <begin position="106"/>
        <end position="126"/>
    </location>
</feature>
<feature type="compositionally biased region" description="Basic and acidic residues" evidence="5">
    <location>
        <begin position="466"/>
        <end position="485"/>
    </location>
</feature>
<evidence type="ECO:0000256" key="5">
    <source>
        <dbReference type="SAM" id="MobiDB-lite"/>
    </source>
</evidence>
<evidence type="ECO:0000256" key="1">
    <source>
        <dbReference type="ARBA" id="ARBA00023015"/>
    </source>
</evidence>
<accession>A0ABQ1AGQ6</accession>
<keyword evidence="2" id="KW-0238">DNA-binding</keyword>
<evidence type="ECO:0000256" key="6">
    <source>
        <dbReference type="SAM" id="SignalP"/>
    </source>
</evidence>
<sequence>MAPPPLLNGALAFFFPFLLRVPGILDHTGTLTPPCSEYEACGTSFDVLVTSMAAVPHGCHNCIDARAQCAGQAPCSRCRDLNLLCTGHATTLESDDELPALQRRHQLTSSSSATLQPRNKSRGLTKAVSRISNATETISCPPIDELASPSLTAVAASSQQTEVFTDYVLAAYPCYFMCTVNRVPINWVAYVHSRRGSMNTPFDWALRACTTAYTGALHNDPRYTDAARAMYTRSLRGLAAMLSNASRAASDEALATAISLACFEVQNCTNPDAWLRHAAGIKTMMRLRGPQAHLHGFGRAMYIVYRNLMVTAALLSGEECLLQAPEWQDLNRQIAADNARRPDSSAYTDVAERGFSEISKVPGYVKRVRELLALPSKKRASLQPALLRDVLAARAALRGIHTEFGVAVSMVRAGQNGQQGFIGPLPFVFFDGFSGLYVRGIRSALVILNNLILAMDEKQRAAIEAENRTLSDGIPDRVSEPKSEEYESPLTPPKSPGKSRKPNLVVRSLISPQTREPPTSNLMDRLVTTMGMDGVRVTLLE</sequence>
<gene>
    <name evidence="7" type="ORF">IFM60648_06068</name>
</gene>
<keyword evidence="3" id="KW-0804">Transcription</keyword>
<dbReference type="InterPro" id="IPR036864">
    <property type="entry name" value="Zn2-C6_fun-type_DNA-bd_sf"/>
</dbReference>
<dbReference type="PANTHER" id="PTHR38111:SF10">
    <property type="entry name" value="C6 FINGER DOMAIN-CONTAINING PROTEIN"/>
    <property type="match status" value="1"/>
</dbReference>
<evidence type="ECO:0000256" key="3">
    <source>
        <dbReference type="ARBA" id="ARBA00023163"/>
    </source>
</evidence>
<evidence type="ECO:0000313" key="7">
    <source>
        <dbReference type="EMBL" id="GFF81570.1"/>
    </source>
</evidence>
<comment type="caution">
    <text evidence="7">The sequence shown here is derived from an EMBL/GenBank/DDBJ whole genome shotgun (WGS) entry which is preliminary data.</text>
</comment>
<evidence type="ECO:0000256" key="2">
    <source>
        <dbReference type="ARBA" id="ARBA00023125"/>
    </source>
</evidence>
<dbReference type="InterPro" id="IPR053178">
    <property type="entry name" value="Osmoadaptation_assoc"/>
</dbReference>
<evidence type="ECO:0000256" key="4">
    <source>
        <dbReference type="ARBA" id="ARBA00023242"/>
    </source>
</evidence>
<keyword evidence="1" id="KW-0805">Transcription regulation</keyword>
<feature type="signal peptide" evidence="6">
    <location>
        <begin position="1"/>
        <end position="20"/>
    </location>
</feature>
<protein>
    <submittedName>
        <fullName evidence="7">Uncharacterized protein AN5342</fullName>
    </submittedName>
</protein>
<keyword evidence="4" id="KW-0539">Nucleus</keyword>